<dbReference type="AlphaFoldDB" id="A0A545U3I3"/>
<dbReference type="InterPro" id="IPR037185">
    <property type="entry name" value="EmrE-like"/>
</dbReference>
<protein>
    <submittedName>
        <fullName evidence="3">DMT family transporter</fullName>
    </submittedName>
</protein>
<feature type="domain" description="EamA" evidence="2">
    <location>
        <begin position="138"/>
        <end position="264"/>
    </location>
</feature>
<dbReference type="PANTHER" id="PTHR22911">
    <property type="entry name" value="ACYL-MALONYL CONDENSING ENZYME-RELATED"/>
    <property type="match status" value="1"/>
</dbReference>
<feature type="domain" description="EamA" evidence="2">
    <location>
        <begin position="1"/>
        <end position="126"/>
    </location>
</feature>
<evidence type="ECO:0000313" key="3">
    <source>
        <dbReference type="EMBL" id="TQV83973.1"/>
    </source>
</evidence>
<proteinExistence type="predicted"/>
<dbReference type="SUPFAM" id="SSF103481">
    <property type="entry name" value="Multidrug resistance efflux transporter EmrE"/>
    <property type="match status" value="2"/>
</dbReference>
<organism evidence="3 4">
    <name type="scientific">Denitrobaculum tricleocarpae</name>
    <dbReference type="NCBI Taxonomy" id="2591009"/>
    <lineage>
        <taxon>Bacteria</taxon>
        <taxon>Pseudomonadati</taxon>
        <taxon>Pseudomonadota</taxon>
        <taxon>Alphaproteobacteria</taxon>
        <taxon>Rhodospirillales</taxon>
        <taxon>Rhodospirillaceae</taxon>
        <taxon>Denitrobaculum</taxon>
    </lineage>
</organism>
<dbReference type="Pfam" id="PF00892">
    <property type="entry name" value="EamA"/>
    <property type="match status" value="2"/>
</dbReference>
<dbReference type="EMBL" id="VHSH01000001">
    <property type="protein sequence ID" value="TQV83973.1"/>
    <property type="molecule type" value="Genomic_DNA"/>
</dbReference>
<feature type="transmembrane region" description="Helical" evidence="1">
    <location>
        <begin position="196"/>
        <end position="218"/>
    </location>
</feature>
<keyword evidence="1" id="KW-1133">Transmembrane helix</keyword>
<evidence type="ECO:0000259" key="2">
    <source>
        <dbReference type="Pfam" id="PF00892"/>
    </source>
</evidence>
<feature type="transmembrane region" description="Helical" evidence="1">
    <location>
        <begin position="20"/>
        <end position="39"/>
    </location>
</feature>
<name>A0A545U3I3_9PROT</name>
<dbReference type="GO" id="GO:0016020">
    <property type="term" value="C:membrane"/>
    <property type="evidence" value="ECO:0007669"/>
    <property type="project" value="InterPro"/>
</dbReference>
<dbReference type="OrthoDB" id="9812899at2"/>
<keyword evidence="1" id="KW-0472">Membrane</keyword>
<feature type="transmembrane region" description="Helical" evidence="1">
    <location>
        <begin position="59"/>
        <end position="79"/>
    </location>
</feature>
<dbReference type="PANTHER" id="PTHR22911:SF103">
    <property type="entry name" value="BLR2811 PROTEIN"/>
    <property type="match status" value="1"/>
</dbReference>
<reference evidence="3 4" key="1">
    <citation type="submission" date="2019-06" db="EMBL/GenBank/DDBJ databases">
        <title>Whole genome sequence for Rhodospirillaceae sp. R148.</title>
        <authorList>
            <person name="Wang G."/>
        </authorList>
    </citation>
    <scope>NUCLEOTIDE SEQUENCE [LARGE SCALE GENOMIC DNA]</scope>
    <source>
        <strain evidence="3 4">R148</strain>
    </source>
</reference>
<keyword evidence="4" id="KW-1185">Reference proteome</keyword>
<gene>
    <name evidence="3" type="ORF">FKG95_04360</name>
</gene>
<evidence type="ECO:0000256" key="1">
    <source>
        <dbReference type="SAM" id="Phobius"/>
    </source>
</evidence>
<comment type="caution">
    <text evidence="3">The sequence shown here is derived from an EMBL/GenBank/DDBJ whole genome shotgun (WGS) entry which is preliminary data.</text>
</comment>
<feature type="transmembrane region" description="Helical" evidence="1">
    <location>
        <begin position="248"/>
        <end position="265"/>
    </location>
</feature>
<evidence type="ECO:0000313" key="4">
    <source>
        <dbReference type="Proteomes" id="UP000315252"/>
    </source>
</evidence>
<feature type="transmembrane region" description="Helical" evidence="1">
    <location>
        <begin position="165"/>
        <end position="184"/>
    </location>
</feature>
<feature type="transmembrane region" description="Helical" evidence="1">
    <location>
        <begin position="136"/>
        <end position="153"/>
    </location>
</feature>
<accession>A0A545U3I3</accession>
<feature type="transmembrane region" description="Helical" evidence="1">
    <location>
        <begin position="225"/>
        <end position="242"/>
    </location>
</feature>
<feature type="transmembrane region" description="Helical" evidence="1">
    <location>
        <begin position="85"/>
        <end position="104"/>
    </location>
</feature>
<feature type="transmembrane region" description="Helical" evidence="1">
    <location>
        <begin position="111"/>
        <end position="130"/>
    </location>
</feature>
<keyword evidence="1" id="KW-0812">Transmembrane</keyword>
<dbReference type="InterPro" id="IPR000620">
    <property type="entry name" value="EamA_dom"/>
</dbReference>
<dbReference type="Proteomes" id="UP000315252">
    <property type="component" value="Unassembled WGS sequence"/>
</dbReference>
<sequence>MLFFAVQDALSKHLVSHHSVFLITAIRYWFMAALAVFLASRQPGGLRHTIRSSRLSLQLLRGVLLAAEICLIVTSFVLLGLIETHAIFAVAPLLVVAFSGPLLGEKVGWQRWLAIAAGFVGVLVILRPGFGVFSPYGLIAVAACLVFAAYVLLTRLVSRDDSSATSFFWTSIVGMVVLTPIGLWNWHPLSGQEVVVLTLLCIVAGTAHYLFISAYAVAEASIVQPFSYLQLVFVTILAVVFFGEQLQLHTAIGALAVVSSGLFVISRKPTRKPR</sequence>